<dbReference type="Pfam" id="PF13205">
    <property type="entry name" value="Big_5"/>
    <property type="match status" value="1"/>
</dbReference>
<keyword evidence="1 2" id="KW-0732">Signal</keyword>
<gene>
    <name evidence="4" type="ORF">JAO82_12835</name>
</gene>
<evidence type="ECO:0000313" key="5">
    <source>
        <dbReference type="Proteomes" id="UP000613255"/>
    </source>
</evidence>
<proteinExistence type="predicted"/>
<reference evidence="4" key="1">
    <citation type="submission" date="2020-12" db="EMBL/GenBank/DDBJ databases">
        <title>Pontibaca salina gen. nov., sp. nov., isolated from marine sediment.</title>
        <authorList>
            <person name="Bo J."/>
            <person name="Wang S."/>
            <person name="Song X."/>
            <person name="Du Z."/>
        </authorList>
    </citation>
    <scope>NUCLEOTIDE SEQUENCE</scope>
    <source>
        <strain evidence="4">S1109L</strain>
    </source>
</reference>
<dbReference type="AlphaFoldDB" id="A0A934HUI2"/>
<protein>
    <submittedName>
        <fullName evidence="4">Ig-like domain-containing protein</fullName>
    </submittedName>
</protein>
<comment type="caution">
    <text evidence="4">The sequence shown here is derived from an EMBL/GenBank/DDBJ whole genome shotgun (WGS) entry which is preliminary data.</text>
</comment>
<dbReference type="InterPro" id="IPR032812">
    <property type="entry name" value="SbsA_Ig"/>
</dbReference>
<keyword evidence="5" id="KW-1185">Reference proteome</keyword>
<dbReference type="EMBL" id="JAEIJD010000013">
    <property type="protein sequence ID" value="MBI6630765.1"/>
    <property type="molecule type" value="Genomic_DNA"/>
</dbReference>
<name>A0A934HUI2_9RHOB</name>
<evidence type="ECO:0000259" key="3">
    <source>
        <dbReference type="Pfam" id="PF13205"/>
    </source>
</evidence>
<feature type="signal peptide" evidence="2">
    <location>
        <begin position="1"/>
        <end position="20"/>
    </location>
</feature>
<evidence type="ECO:0000313" key="4">
    <source>
        <dbReference type="EMBL" id="MBI6630765.1"/>
    </source>
</evidence>
<organism evidence="4 5">
    <name type="scientific">Pontibaca salina</name>
    <dbReference type="NCBI Taxonomy" id="2795731"/>
    <lineage>
        <taxon>Bacteria</taxon>
        <taxon>Pseudomonadati</taxon>
        <taxon>Pseudomonadota</taxon>
        <taxon>Alphaproteobacteria</taxon>
        <taxon>Rhodobacterales</taxon>
        <taxon>Roseobacteraceae</taxon>
        <taxon>Pontibaca</taxon>
    </lineage>
</organism>
<evidence type="ECO:0000256" key="2">
    <source>
        <dbReference type="SAM" id="SignalP"/>
    </source>
</evidence>
<evidence type="ECO:0000256" key="1">
    <source>
        <dbReference type="ARBA" id="ARBA00022729"/>
    </source>
</evidence>
<feature type="domain" description="SbsA Ig-like" evidence="3">
    <location>
        <begin position="239"/>
        <end position="349"/>
    </location>
</feature>
<dbReference type="RefSeq" id="WP_198686787.1">
    <property type="nucleotide sequence ID" value="NZ_JAEIJD010000013.1"/>
</dbReference>
<dbReference type="SUPFAM" id="SSF55486">
    <property type="entry name" value="Metalloproteases ('zincins'), catalytic domain"/>
    <property type="match status" value="1"/>
</dbReference>
<feature type="chain" id="PRO_5037348409" evidence="2">
    <location>
        <begin position="21"/>
        <end position="1241"/>
    </location>
</feature>
<accession>A0A934HUI2</accession>
<dbReference type="Proteomes" id="UP000613255">
    <property type="component" value="Unassembled WGS sequence"/>
</dbReference>
<sequence>MPRIGQIYVLICAFVLQNFAVVPQGEAQITDSNAPYEDAYDVQTRGELVGAWHGTISGSSISQGDGQMAGQAVFVQRGYEGRNTFAVVLHDHRHRNGLDYSEIAIGNIPCGPDDGDLKAVDPVELQNAPEGFASVRFINHLADTRRNDFEVGVGGWYGAELDRPVSLLTRWSDDGFTLKLTGPFASLVAPVRSHTFDYERQRETYLDHIHLDVEFTLEIGPETQAAFDSTLCKEPEVFEVIDTTPRHGRENVILEGADFFIEFSDAVAQSSLDSSTVTMTTRDPKDGFIFVDLELALEDEHGVEDGRSLRIMPREPLRSGTIYEISVAGGETGLRGSQRQVLEADYTFSISTMVAPDDLRFGIYQVSRNAPLVYGKPAAARIEIEWEELEDIHPEWQVLDYPVQAAVLDDRDKTVFPELQRRIERPDQFTDEDRRLGEHTLNLFGWTPSEQNNPRYFRAEITPDNHYPADFEIAPAIIEQTLDYATQSVDLLTFDYYIAAHSEWRDNIDIEQSRQIVQAARQDQVFANQILPVARVRGRFKGTYNLQDTMCSIPGVEWVACEDGFHFWDNPASQAADLNNWNALVRLFHEHVAAHSDADILVSYHPPSLGGSGIARTPFEQPESLHRRGDEPFWFGKPDPHPIDSLHGDRAGQNTIIMSTATPDDRMFPGILLYPLVAHEFGHVFGLPHTPFAESAQHRHEICQSGYKTVAPGIDGMRIALDGENGWQKSSEHGNAQTRKPLLNLMFPCIHEPHVDYWIDPNQYNWLIERMPEMLRYTRGRRAEAPLVSRVRLAQVSEPLEGPAIRNDADPALPAARWIMLSGMIDGDEATLMPAIGVPRSRPPLSGDGPYELQVEDAAGRIIARTSLGPGSSAERPWPFAVTVPVSGEPARIVLLRESEVLTERRGHPALAPPAVRSHLPDKTYRAGETLKWGDASSGELTYSVRFTANGRDWTTLAVLLSEPYFTPDPATLRPGENPAFEFIAHDGVTERVTQLPVQIDVPLVPLAVWAEAETAASANIAFNVPLDDSTLGAIALEADGEAVPAEIALDPSGMVLLIAPQALADDVTYTVTVAETLRAEDGRSLADALSFAFSPQSSSAVGSEAARHSAQADYSEVSENDDHNPVSAAVGVGEITLQLGEMRTVAARILRCETEDDGSLLHLEMDFETMPGDRVDVILSRIDETILSAEMTLSNGKVIKAVGTVQDGWLYQASGEQVTARGHVGVASNRTEFSLTGECP</sequence>